<dbReference type="SUPFAM" id="SSF54534">
    <property type="entry name" value="FKBP-like"/>
    <property type="match status" value="1"/>
</dbReference>
<evidence type="ECO:0000256" key="2">
    <source>
        <dbReference type="ARBA" id="ARBA00013729"/>
    </source>
</evidence>
<evidence type="ECO:0000256" key="7">
    <source>
        <dbReference type="ARBA" id="ARBA00030776"/>
    </source>
</evidence>
<keyword evidence="13" id="KW-1185">Reference proteome</keyword>
<dbReference type="Gene3D" id="1.10.287.180">
    <property type="entry name" value="Transcription elongation factor, GreA/GreB, N-terminal domain"/>
    <property type="match status" value="1"/>
</dbReference>
<dbReference type="SUPFAM" id="SSF46557">
    <property type="entry name" value="GreA transcript cleavage protein, N-terminal domain"/>
    <property type="match status" value="1"/>
</dbReference>
<dbReference type="InterPro" id="IPR022691">
    <property type="entry name" value="Tscrpt_elong_fac_GreA/B_N"/>
</dbReference>
<dbReference type="Proteomes" id="UP000318384">
    <property type="component" value="Chromosome"/>
</dbReference>
<evidence type="ECO:0000256" key="4">
    <source>
        <dbReference type="ARBA" id="ARBA00023125"/>
    </source>
</evidence>
<dbReference type="PIRSF" id="PIRSF006092">
    <property type="entry name" value="GreA_GreB"/>
    <property type="match status" value="1"/>
</dbReference>
<keyword evidence="12" id="KW-0648">Protein biosynthesis</keyword>
<dbReference type="PANTHER" id="PTHR30437:SF4">
    <property type="entry name" value="TRANSCRIPTION ELONGATION FACTOR GREA"/>
    <property type="match status" value="1"/>
</dbReference>
<dbReference type="InterPro" id="IPR036805">
    <property type="entry name" value="Tscrpt_elong_fac_GreA/B_N_sf"/>
</dbReference>
<dbReference type="GO" id="GO:0003677">
    <property type="term" value="F:DNA binding"/>
    <property type="evidence" value="ECO:0007669"/>
    <property type="project" value="UniProtKB-UniRule"/>
</dbReference>
<dbReference type="RefSeq" id="WP_145179348.1">
    <property type="nucleotide sequence ID" value="NZ_CP037422.1"/>
</dbReference>
<evidence type="ECO:0000313" key="12">
    <source>
        <dbReference type="EMBL" id="QDU11576.1"/>
    </source>
</evidence>
<reference evidence="12 13" key="1">
    <citation type="submission" date="2019-03" db="EMBL/GenBank/DDBJ databases">
        <title>Deep-cultivation of Planctomycetes and their phenomic and genomic characterization uncovers novel biology.</title>
        <authorList>
            <person name="Wiegand S."/>
            <person name="Jogler M."/>
            <person name="Boedeker C."/>
            <person name="Pinto D."/>
            <person name="Vollmers J."/>
            <person name="Rivas-Marin E."/>
            <person name="Kohn T."/>
            <person name="Peeters S.H."/>
            <person name="Heuer A."/>
            <person name="Rast P."/>
            <person name="Oberbeckmann S."/>
            <person name="Bunk B."/>
            <person name="Jeske O."/>
            <person name="Meyerdierks A."/>
            <person name="Storesund J.E."/>
            <person name="Kallscheuer N."/>
            <person name="Luecker S."/>
            <person name="Lage O.M."/>
            <person name="Pohl T."/>
            <person name="Merkel B.J."/>
            <person name="Hornburger P."/>
            <person name="Mueller R.-W."/>
            <person name="Bruemmer F."/>
            <person name="Labrenz M."/>
            <person name="Spormann A.M."/>
            <person name="Op den Camp H."/>
            <person name="Overmann J."/>
            <person name="Amann R."/>
            <person name="Jetten M.S.M."/>
            <person name="Mascher T."/>
            <person name="Medema M.H."/>
            <person name="Devos D.P."/>
            <person name="Kaster A.-K."/>
            <person name="Ovreas L."/>
            <person name="Rohde M."/>
            <person name="Galperin M.Y."/>
            <person name="Jogler C."/>
        </authorList>
    </citation>
    <scope>NUCLEOTIDE SEQUENCE [LARGE SCALE GENOMIC DNA]</scope>
    <source>
        <strain evidence="12 13">V202</strain>
    </source>
</reference>
<dbReference type="GO" id="GO:0006354">
    <property type="term" value="P:DNA-templated transcription elongation"/>
    <property type="evidence" value="ECO:0007669"/>
    <property type="project" value="TreeGrafter"/>
</dbReference>
<name>A0A517X248_9PLAN</name>
<dbReference type="EMBL" id="CP037422">
    <property type="protein sequence ID" value="QDU11576.1"/>
    <property type="molecule type" value="Genomic_DNA"/>
</dbReference>
<dbReference type="GO" id="GO:0032784">
    <property type="term" value="P:regulation of DNA-templated transcription elongation"/>
    <property type="evidence" value="ECO:0007669"/>
    <property type="project" value="UniProtKB-UniRule"/>
</dbReference>
<evidence type="ECO:0000313" key="13">
    <source>
        <dbReference type="Proteomes" id="UP000318384"/>
    </source>
</evidence>
<sequence length="158" mass="17598">MDRQPISQEGYDKLREEVRYLENEKMPEIAQAIADARAEGDLKENAEYHAQREAQGLTQAKINLLKTKLANCYIADKSAMPKGVVTFGSVVTVKNLDDGLEEMYEFVGPGEEDYTTEVMKILTSSPLAEGLLNKKVGDKVEVEVPSGTLRFEVVKIDD</sequence>
<proteinExistence type="inferred from homology"/>
<evidence type="ECO:0000256" key="6">
    <source>
        <dbReference type="ARBA" id="ARBA00024916"/>
    </source>
</evidence>
<protein>
    <recommendedName>
        <fullName evidence="2 8">Transcription elongation factor GreA</fullName>
    </recommendedName>
    <alternativeName>
        <fullName evidence="7 8">Transcript cleavage factor GreA</fullName>
    </alternativeName>
</protein>
<dbReference type="GO" id="GO:0070063">
    <property type="term" value="F:RNA polymerase binding"/>
    <property type="evidence" value="ECO:0007669"/>
    <property type="project" value="InterPro"/>
</dbReference>
<dbReference type="PROSITE" id="PS00829">
    <property type="entry name" value="GREAB_1"/>
    <property type="match status" value="1"/>
</dbReference>
<evidence type="ECO:0000259" key="10">
    <source>
        <dbReference type="Pfam" id="PF01272"/>
    </source>
</evidence>
<evidence type="ECO:0000256" key="5">
    <source>
        <dbReference type="ARBA" id="ARBA00023163"/>
    </source>
</evidence>
<keyword evidence="12" id="KW-0251">Elongation factor</keyword>
<feature type="domain" description="Transcription elongation factor GreA/GreB N-terminal" evidence="11">
    <location>
        <begin position="5"/>
        <end position="74"/>
    </location>
</feature>
<dbReference type="InterPro" id="IPR023459">
    <property type="entry name" value="Tscrpt_elong_fac_GreA/B_fam"/>
</dbReference>
<evidence type="ECO:0000256" key="9">
    <source>
        <dbReference type="RuleBase" id="RU000556"/>
    </source>
</evidence>
<dbReference type="Gene3D" id="3.10.50.30">
    <property type="entry name" value="Transcription elongation factor, GreA/GreB, C-terminal domain"/>
    <property type="match status" value="1"/>
</dbReference>
<comment type="similarity">
    <text evidence="1 8 9">Belongs to the GreA/GreB family.</text>
</comment>
<comment type="function">
    <text evidence="6 8 9">Necessary for efficient RNA polymerase transcription elongation past template-encoded arresting sites. The arresting sites in DNA have the property of trapping a certain fraction of elongating RNA polymerases that pass through, resulting in locked ternary complexes. Cleavage of the nascent transcript by cleavage factors such as GreA or GreB allows the resumption of elongation from the new 3'terminus. GreA releases sequences of 2 to 3 nucleotides.</text>
</comment>
<dbReference type="PANTHER" id="PTHR30437">
    <property type="entry name" value="TRANSCRIPTION ELONGATION FACTOR GREA"/>
    <property type="match status" value="1"/>
</dbReference>
<dbReference type="OrthoDB" id="9808774at2"/>
<dbReference type="InterPro" id="IPR006359">
    <property type="entry name" value="Tscrpt_elong_fac_GreA"/>
</dbReference>
<dbReference type="FunFam" id="1.10.287.180:FF:000001">
    <property type="entry name" value="Transcription elongation factor GreA"/>
    <property type="match status" value="1"/>
</dbReference>
<keyword evidence="3 8" id="KW-0805">Transcription regulation</keyword>
<dbReference type="InterPro" id="IPR028624">
    <property type="entry name" value="Tscrpt_elong_fac_GreA/B"/>
</dbReference>
<keyword evidence="4 8" id="KW-0238">DNA-binding</keyword>
<dbReference type="GO" id="GO:0003746">
    <property type="term" value="F:translation elongation factor activity"/>
    <property type="evidence" value="ECO:0007669"/>
    <property type="project" value="UniProtKB-KW"/>
</dbReference>
<evidence type="ECO:0000256" key="3">
    <source>
        <dbReference type="ARBA" id="ARBA00023015"/>
    </source>
</evidence>
<keyword evidence="5 8" id="KW-0804">Transcription</keyword>
<dbReference type="NCBIfam" id="TIGR01462">
    <property type="entry name" value="greA"/>
    <property type="match status" value="1"/>
</dbReference>
<dbReference type="AlphaFoldDB" id="A0A517X248"/>
<evidence type="ECO:0000256" key="8">
    <source>
        <dbReference type="HAMAP-Rule" id="MF_00105"/>
    </source>
</evidence>
<accession>A0A517X248</accession>
<dbReference type="InterPro" id="IPR036953">
    <property type="entry name" value="GreA/GreB_C_sf"/>
</dbReference>
<feature type="domain" description="Transcription elongation factor GreA/GreB C-terminal" evidence="10">
    <location>
        <begin position="81"/>
        <end position="157"/>
    </location>
</feature>
<dbReference type="HAMAP" id="MF_00105">
    <property type="entry name" value="GreA_GreB"/>
    <property type="match status" value="1"/>
</dbReference>
<dbReference type="Pfam" id="PF01272">
    <property type="entry name" value="GreA_GreB"/>
    <property type="match status" value="1"/>
</dbReference>
<organism evidence="12 13">
    <name type="scientific">Gimesia aquarii</name>
    <dbReference type="NCBI Taxonomy" id="2527964"/>
    <lineage>
        <taxon>Bacteria</taxon>
        <taxon>Pseudomonadati</taxon>
        <taxon>Planctomycetota</taxon>
        <taxon>Planctomycetia</taxon>
        <taxon>Planctomycetales</taxon>
        <taxon>Planctomycetaceae</taxon>
        <taxon>Gimesia</taxon>
    </lineage>
</organism>
<gene>
    <name evidence="8 12" type="primary">greA</name>
    <name evidence="12" type="ORF">V202x_50000</name>
</gene>
<dbReference type="InterPro" id="IPR001437">
    <property type="entry name" value="Tscrpt_elong_fac_GreA/B_C"/>
</dbReference>
<evidence type="ECO:0000259" key="11">
    <source>
        <dbReference type="Pfam" id="PF03449"/>
    </source>
</evidence>
<dbReference type="Pfam" id="PF03449">
    <property type="entry name" value="GreA_GreB_N"/>
    <property type="match status" value="1"/>
</dbReference>
<dbReference type="InterPro" id="IPR018151">
    <property type="entry name" value="TF_GreA/GreB_CS"/>
</dbReference>
<evidence type="ECO:0000256" key="1">
    <source>
        <dbReference type="ARBA" id="ARBA00008213"/>
    </source>
</evidence>